<gene>
    <name evidence="2" type="ORF">EV192_108284</name>
</gene>
<protein>
    <submittedName>
        <fullName evidence="2">Ca2+-binding EF-hand superfamily protein</fullName>
    </submittedName>
</protein>
<dbReference type="PROSITE" id="PS50222">
    <property type="entry name" value="EF_HAND_2"/>
    <property type="match status" value="2"/>
</dbReference>
<evidence type="ECO:0000313" key="3">
    <source>
        <dbReference type="Proteomes" id="UP000295680"/>
    </source>
</evidence>
<dbReference type="PROSITE" id="PS00018">
    <property type="entry name" value="EF_HAND_1"/>
    <property type="match status" value="3"/>
</dbReference>
<comment type="caution">
    <text evidence="2">The sequence shown here is derived from an EMBL/GenBank/DDBJ whole genome shotgun (WGS) entry which is preliminary data.</text>
</comment>
<dbReference type="InterPro" id="IPR018247">
    <property type="entry name" value="EF_Hand_1_Ca_BS"/>
</dbReference>
<dbReference type="Proteomes" id="UP000295680">
    <property type="component" value="Unassembled WGS sequence"/>
</dbReference>
<dbReference type="RefSeq" id="WP_132122769.1">
    <property type="nucleotide sequence ID" value="NZ_SLWS01000008.1"/>
</dbReference>
<dbReference type="AlphaFoldDB" id="A0A4R2JDT2"/>
<dbReference type="EMBL" id="SLWS01000008">
    <property type="protein sequence ID" value="TCO54996.1"/>
    <property type="molecule type" value="Genomic_DNA"/>
</dbReference>
<proteinExistence type="predicted"/>
<sequence length="173" mass="19115">MTSDLQRRKITTVFTAMDADADGFLTESDFVALTDRWLELRGTPDAAVRSVMMGWWATLLAASDLDRDNKVTFDEVLSVVDRLPTMTDVVEATADAMFTVADENADGLVDAGEYRQMIEAWRGVDTDTDTVFPLLDGDGDGRLSRSEFRELWYEFWAGDNAAAPGTLVFGPLA</sequence>
<name>A0A4R2JDT2_9PSEU</name>
<evidence type="ECO:0000313" key="2">
    <source>
        <dbReference type="EMBL" id="TCO54996.1"/>
    </source>
</evidence>
<keyword evidence="3" id="KW-1185">Reference proteome</keyword>
<accession>A0A4R2JDT2</accession>
<reference evidence="2 3" key="1">
    <citation type="submission" date="2019-03" db="EMBL/GenBank/DDBJ databases">
        <title>Genomic Encyclopedia of Type Strains, Phase IV (KMG-IV): sequencing the most valuable type-strain genomes for metagenomic binning, comparative biology and taxonomic classification.</title>
        <authorList>
            <person name="Goeker M."/>
        </authorList>
    </citation>
    <scope>NUCLEOTIDE SEQUENCE [LARGE SCALE GENOMIC DNA]</scope>
    <source>
        <strain evidence="2 3">DSM 45934</strain>
    </source>
</reference>
<feature type="domain" description="EF-hand" evidence="1">
    <location>
        <begin position="5"/>
        <end position="40"/>
    </location>
</feature>
<dbReference type="InterPro" id="IPR002048">
    <property type="entry name" value="EF_hand_dom"/>
</dbReference>
<dbReference type="SUPFAM" id="SSF47473">
    <property type="entry name" value="EF-hand"/>
    <property type="match status" value="1"/>
</dbReference>
<evidence type="ECO:0000259" key="1">
    <source>
        <dbReference type="PROSITE" id="PS50222"/>
    </source>
</evidence>
<dbReference type="OrthoDB" id="7356823at2"/>
<dbReference type="Pfam" id="PF13202">
    <property type="entry name" value="EF-hand_5"/>
    <property type="match status" value="3"/>
</dbReference>
<organism evidence="2 3">
    <name type="scientific">Actinocrispum wychmicini</name>
    <dbReference type="NCBI Taxonomy" id="1213861"/>
    <lineage>
        <taxon>Bacteria</taxon>
        <taxon>Bacillati</taxon>
        <taxon>Actinomycetota</taxon>
        <taxon>Actinomycetes</taxon>
        <taxon>Pseudonocardiales</taxon>
        <taxon>Pseudonocardiaceae</taxon>
        <taxon>Actinocrispum</taxon>
    </lineage>
</organism>
<dbReference type="GO" id="GO:0005509">
    <property type="term" value="F:calcium ion binding"/>
    <property type="evidence" value="ECO:0007669"/>
    <property type="project" value="InterPro"/>
</dbReference>
<dbReference type="SMART" id="SM00054">
    <property type="entry name" value="EFh"/>
    <property type="match status" value="4"/>
</dbReference>
<feature type="domain" description="EF-hand" evidence="1">
    <location>
        <begin position="123"/>
        <end position="158"/>
    </location>
</feature>
<dbReference type="Gene3D" id="1.10.238.10">
    <property type="entry name" value="EF-hand"/>
    <property type="match status" value="1"/>
</dbReference>
<dbReference type="InterPro" id="IPR011992">
    <property type="entry name" value="EF-hand-dom_pair"/>
</dbReference>